<dbReference type="Proteomes" id="UP000186351">
    <property type="component" value="Chromosome"/>
</dbReference>
<evidence type="ECO:0000256" key="6">
    <source>
        <dbReference type="ARBA" id="ARBA00023141"/>
    </source>
</evidence>
<dbReference type="GeneID" id="65535382"/>
<dbReference type="PANTHER" id="PTHR43622:SF7">
    <property type="entry name" value="3-DEHYDROQUINATE SYNTHASE, CHLOROPLASTIC"/>
    <property type="match status" value="1"/>
</dbReference>
<keyword evidence="12" id="KW-1185">Reference proteome</keyword>
<evidence type="ECO:0000313" key="12">
    <source>
        <dbReference type="Proteomes" id="UP000186351"/>
    </source>
</evidence>
<keyword evidence="3" id="KW-0028">Amino-acid biosynthesis</keyword>
<dbReference type="GO" id="GO:0003856">
    <property type="term" value="F:3-dehydroquinate synthase activity"/>
    <property type="evidence" value="ECO:0007669"/>
    <property type="project" value="TreeGrafter"/>
</dbReference>
<dbReference type="AlphaFoldDB" id="A0A1B1S6L1"/>
<dbReference type="GO" id="GO:0046872">
    <property type="term" value="F:metal ion binding"/>
    <property type="evidence" value="ECO:0007669"/>
    <property type="project" value="UniProtKB-KW"/>
</dbReference>
<dbReference type="SUPFAM" id="SSF56796">
    <property type="entry name" value="Dehydroquinate synthase-like"/>
    <property type="match status" value="1"/>
</dbReference>
<protein>
    <submittedName>
        <fullName evidence="11">3-dehydroquinate synthase</fullName>
    </submittedName>
</protein>
<dbReference type="InterPro" id="IPR050071">
    <property type="entry name" value="Dehydroquinate_synthase"/>
</dbReference>
<dbReference type="RefSeq" id="WP_068959828.1">
    <property type="nucleotide sequence ID" value="NZ_CAJTAP010000008.1"/>
</dbReference>
<dbReference type="GO" id="GO:0009073">
    <property type="term" value="P:aromatic amino acid family biosynthetic process"/>
    <property type="evidence" value="ECO:0007669"/>
    <property type="project" value="UniProtKB-KW"/>
</dbReference>
<dbReference type="Gene3D" id="3.40.50.1970">
    <property type="match status" value="1"/>
</dbReference>
<dbReference type="KEGG" id="pary:A4V02_00835"/>
<dbReference type="STRING" id="1796646.A4V02_00835"/>
<keyword evidence="7" id="KW-0456">Lyase</keyword>
<dbReference type="Pfam" id="PF01761">
    <property type="entry name" value="DHQ_synthase"/>
    <property type="match status" value="1"/>
</dbReference>
<organism evidence="11 12">
    <name type="scientific">Muribaculum intestinale</name>
    <dbReference type="NCBI Taxonomy" id="1796646"/>
    <lineage>
        <taxon>Bacteria</taxon>
        <taxon>Pseudomonadati</taxon>
        <taxon>Bacteroidota</taxon>
        <taxon>Bacteroidia</taxon>
        <taxon>Bacteroidales</taxon>
        <taxon>Muribaculaceae</taxon>
        <taxon>Muribaculum</taxon>
    </lineage>
</organism>
<dbReference type="InterPro" id="IPR030963">
    <property type="entry name" value="DHQ_synth_fam"/>
</dbReference>
<dbReference type="InterPro" id="IPR056179">
    <property type="entry name" value="DHQS_C"/>
</dbReference>
<evidence type="ECO:0000256" key="8">
    <source>
        <dbReference type="ARBA" id="ARBA00023285"/>
    </source>
</evidence>
<dbReference type="PANTHER" id="PTHR43622">
    <property type="entry name" value="3-DEHYDROQUINATE SYNTHASE"/>
    <property type="match status" value="1"/>
</dbReference>
<evidence type="ECO:0000256" key="5">
    <source>
        <dbReference type="ARBA" id="ARBA00023027"/>
    </source>
</evidence>
<keyword evidence="4" id="KW-0479">Metal-binding</keyword>
<dbReference type="InterPro" id="IPR030960">
    <property type="entry name" value="DHQS/DOIS_N"/>
</dbReference>
<evidence type="ECO:0000256" key="4">
    <source>
        <dbReference type="ARBA" id="ARBA00022723"/>
    </source>
</evidence>
<keyword evidence="6" id="KW-0057">Aromatic amino acid biosynthesis</keyword>
<evidence type="ECO:0000256" key="3">
    <source>
        <dbReference type="ARBA" id="ARBA00022605"/>
    </source>
</evidence>
<evidence type="ECO:0000313" key="11">
    <source>
        <dbReference type="EMBL" id="ANU62431.1"/>
    </source>
</evidence>
<dbReference type="CDD" id="cd08195">
    <property type="entry name" value="DHQS"/>
    <property type="match status" value="1"/>
</dbReference>
<comment type="cofactor">
    <cofactor evidence="2">
        <name>Co(2+)</name>
        <dbReference type="ChEBI" id="CHEBI:48828"/>
    </cofactor>
</comment>
<dbReference type="GO" id="GO:0008652">
    <property type="term" value="P:amino acid biosynthetic process"/>
    <property type="evidence" value="ECO:0007669"/>
    <property type="project" value="UniProtKB-KW"/>
</dbReference>
<accession>A0A1Z2XF61</accession>
<comment type="cofactor">
    <cofactor evidence="1">
        <name>NAD(+)</name>
        <dbReference type="ChEBI" id="CHEBI:57540"/>
    </cofactor>
</comment>
<dbReference type="EMBL" id="CP015402">
    <property type="protein sequence ID" value="ANU62431.1"/>
    <property type="molecule type" value="Genomic_DNA"/>
</dbReference>
<dbReference type="OrthoDB" id="9806583at2"/>
<sequence length="352" mass="38054">MQKLIFTNEVARELSGLIAAANPHGVYVLADSNTVMLVWPYLAADCPALSDARLITVPAGDINKNLDSLSHIWSELQKLGANRHSMLINVGGGMITDIGGFAASTFKRGMRFINVPTTLLGAVDASVGGKTGINFGGLKNEIGAFREAEAVVISTAMFSSLPDSEMYSGYAEMIKHGLLDGEEALTALLAYNPCVHDFNCMLELLESSVGVKRRVVAEDPTEKGLRKSLNLGHTAGHAFESLAMEKGAPVPHGYAVAWGIVVELVLSHMHKGFSTALLRKIAGYVRDHYGVPSITCDDYPRLLELMHHDKKNLDDRINFTMLEAPGVVAIDSIAGEEDIKVALDIFRDLMSM</sequence>
<dbReference type="PIRSF" id="PIRSF001455">
    <property type="entry name" value="DHQ_synth"/>
    <property type="match status" value="1"/>
</dbReference>
<reference evidence="12" key="1">
    <citation type="submission" date="2016-04" db="EMBL/GenBank/DDBJ databases">
        <title>Complete Genome Sequences of Twelve Strains of a Stable Defined Moderately Diverse Mouse Microbiota 2 (sDMDMm2).</title>
        <authorList>
            <person name="Uchimura Y."/>
            <person name="Wyss M."/>
            <person name="Brugiroux S."/>
            <person name="Limenitakis J.P."/>
            <person name="Stecher B."/>
            <person name="McCoy K.D."/>
            <person name="Macpherson A.J."/>
        </authorList>
    </citation>
    <scope>NUCLEOTIDE SEQUENCE [LARGE SCALE GENOMIC DNA]</scope>
    <source>
        <strain evidence="12">YL27</strain>
    </source>
</reference>
<evidence type="ECO:0000259" key="10">
    <source>
        <dbReference type="Pfam" id="PF24621"/>
    </source>
</evidence>
<proteinExistence type="predicted"/>
<accession>A0A1B1S6L1</accession>
<evidence type="ECO:0000256" key="1">
    <source>
        <dbReference type="ARBA" id="ARBA00001911"/>
    </source>
</evidence>
<keyword evidence="8" id="KW-0170">Cobalt</keyword>
<evidence type="ECO:0000256" key="7">
    <source>
        <dbReference type="ARBA" id="ARBA00023239"/>
    </source>
</evidence>
<feature type="domain" description="3-dehydroquinate synthase N-terminal" evidence="9">
    <location>
        <begin position="55"/>
        <end position="166"/>
    </location>
</feature>
<name>A0A1B1S6L1_9BACT</name>
<evidence type="ECO:0000256" key="2">
    <source>
        <dbReference type="ARBA" id="ARBA00001941"/>
    </source>
</evidence>
<feature type="domain" description="3-dehydroquinate synthase C-terminal" evidence="10">
    <location>
        <begin position="169"/>
        <end position="312"/>
    </location>
</feature>
<gene>
    <name evidence="11" type="ORF">A4V02_00835</name>
</gene>
<dbReference type="Gene3D" id="1.20.1090.10">
    <property type="entry name" value="Dehydroquinate synthase-like - alpha domain"/>
    <property type="match status" value="1"/>
</dbReference>
<dbReference type="Pfam" id="PF24621">
    <property type="entry name" value="DHQS_C"/>
    <property type="match status" value="1"/>
</dbReference>
<evidence type="ECO:0000259" key="9">
    <source>
        <dbReference type="Pfam" id="PF01761"/>
    </source>
</evidence>
<keyword evidence="5" id="KW-0520">NAD</keyword>